<name>A0A0L0C2H8_LUCCU</name>
<dbReference type="InterPro" id="IPR052285">
    <property type="entry name" value="NEXT_complex_subunit"/>
</dbReference>
<comment type="subcellular location">
    <subcellularLocation>
        <location evidence="1">Nucleus</location>
        <location evidence="1">Nucleoplasm</location>
    </subcellularLocation>
</comment>
<protein>
    <recommendedName>
        <fullName evidence="6">RRM domain-containing protein</fullName>
    </recommendedName>
</protein>
<keyword evidence="8" id="KW-1185">Reference proteome</keyword>
<feature type="region of interest" description="Disordered" evidence="5">
    <location>
        <begin position="101"/>
        <end position="148"/>
    </location>
</feature>
<dbReference type="GO" id="GO:0000381">
    <property type="term" value="P:regulation of alternative mRNA splicing, via spliceosome"/>
    <property type="evidence" value="ECO:0007669"/>
    <property type="project" value="TreeGrafter"/>
</dbReference>
<dbReference type="SUPFAM" id="SSF54928">
    <property type="entry name" value="RNA-binding domain, RBD"/>
    <property type="match status" value="1"/>
</dbReference>
<gene>
    <name evidence="7" type="ORF">FF38_09508</name>
</gene>
<dbReference type="GO" id="GO:0003727">
    <property type="term" value="F:single-stranded RNA binding"/>
    <property type="evidence" value="ECO:0007669"/>
    <property type="project" value="TreeGrafter"/>
</dbReference>
<keyword evidence="3" id="KW-0539">Nucleus</keyword>
<sequence>MPQENFNEVHDDSDDEDNEEKRTIFCANLDERVTEDLLYEVFLQAGPIESARIPKDQNGRQRTFGFITYVHKCTLPYAMQLYQGLSLYRKTLTLKYQGRTQQSPMGNYTSPGYNKRPSYDNSSLRAGNYVPYNDSPPRNPFQGSPTGSVIGLNSGFDSASDEVLDGLYSLQLPGNGSKS</sequence>
<dbReference type="OrthoDB" id="407442at2759"/>
<dbReference type="CDD" id="cd12336">
    <property type="entry name" value="RRM_RBM7_like"/>
    <property type="match status" value="1"/>
</dbReference>
<evidence type="ECO:0000256" key="4">
    <source>
        <dbReference type="PROSITE-ProRule" id="PRU00176"/>
    </source>
</evidence>
<dbReference type="InterPro" id="IPR035979">
    <property type="entry name" value="RBD_domain_sf"/>
</dbReference>
<evidence type="ECO:0000256" key="5">
    <source>
        <dbReference type="SAM" id="MobiDB-lite"/>
    </source>
</evidence>
<dbReference type="STRING" id="7375.A0A0L0C2H8"/>
<evidence type="ECO:0000313" key="8">
    <source>
        <dbReference type="Proteomes" id="UP000037069"/>
    </source>
</evidence>
<dbReference type="PROSITE" id="PS50102">
    <property type="entry name" value="RRM"/>
    <property type="match status" value="1"/>
</dbReference>
<dbReference type="PANTHER" id="PTHR13798">
    <property type="entry name" value="RNA BINDING MOTIF RBM PROTEIN -RELATED"/>
    <property type="match status" value="1"/>
</dbReference>
<keyword evidence="2 4" id="KW-0694">RNA-binding</keyword>
<dbReference type="Proteomes" id="UP000037069">
    <property type="component" value="Unassembled WGS sequence"/>
</dbReference>
<organism evidence="7 8">
    <name type="scientific">Lucilia cuprina</name>
    <name type="common">Green bottle fly</name>
    <name type="synonym">Australian sheep blowfly</name>
    <dbReference type="NCBI Taxonomy" id="7375"/>
    <lineage>
        <taxon>Eukaryota</taxon>
        <taxon>Metazoa</taxon>
        <taxon>Ecdysozoa</taxon>
        <taxon>Arthropoda</taxon>
        <taxon>Hexapoda</taxon>
        <taxon>Insecta</taxon>
        <taxon>Pterygota</taxon>
        <taxon>Neoptera</taxon>
        <taxon>Endopterygota</taxon>
        <taxon>Diptera</taxon>
        <taxon>Brachycera</taxon>
        <taxon>Muscomorpha</taxon>
        <taxon>Oestroidea</taxon>
        <taxon>Calliphoridae</taxon>
        <taxon>Luciliinae</taxon>
        <taxon>Lucilia</taxon>
    </lineage>
</organism>
<dbReference type="Gene3D" id="3.30.70.330">
    <property type="match status" value="1"/>
</dbReference>
<proteinExistence type="predicted"/>
<evidence type="ECO:0000256" key="1">
    <source>
        <dbReference type="ARBA" id="ARBA00004642"/>
    </source>
</evidence>
<dbReference type="SMART" id="SM00360">
    <property type="entry name" value="RRM"/>
    <property type="match status" value="1"/>
</dbReference>
<evidence type="ECO:0000256" key="3">
    <source>
        <dbReference type="ARBA" id="ARBA00023242"/>
    </source>
</evidence>
<dbReference type="EMBL" id="JRES01000986">
    <property type="protein sequence ID" value="KNC26432.1"/>
    <property type="molecule type" value="Genomic_DNA"/>
</dbReference>
<dbReference type="InterPro" id="IPR000504">
    <property type="entry name" value="RRM_dom"/>
</dbReference>
<feature type="compositionally biased region" description="Polar residues" evidence="5">
    <location>
        <begin position="101"/>
        <end position="112"/>
    </location>
</feature>
<reference evidence="7 8" key="1">
    <citation type="journal article" date="2015" name="Nat. Commun.">
        <title>Lucilia cuprina genome unlocks parasitic fly biology to underpin future interventions.</title>
        <authorList>
            <person name="Anstead C.A."/>
            <person name="Korhonen P.K."/>
            <person name="Young N.D."/>
            <person name="Hall R.S."/>
            <person name="Jex A.R."/>
            <person name="Murali S.C."/>
            <person name="Hughes D.S."/>
            <person name="Lee S.F."/>
            <person name="Perry T."/>
            <person name="Stroehlein A.J."/>
            <person name="Ansell B.R."/>
            <person name="Breugelmans B."/>
            <person name="Hofmann A."/>
            <person name="Qu J."/>
            <person name="Dugan S."/>
            <person name="Lee S.L."/>
            <person name="Chao H."/>
            <person name="Dinh H."/>
            <person name="Han Y."/>
            <person name="Doddapaneni H.V."/>
            <person name="Worley K.C."/>
            <person name="Muzny D.M."/>
            <person name="Ioannidis P."/>
            <person name="Waterhouse R.M."/>
            <person name="Zdobnov E.M."/>
            <person name="James P.J."/>
            <person name="Bagnall N.H."/>
            <person name="Kotze A.C."/>
            <person name="Gibbs R.A."/>
            <person name="Richards S."/>
            <person name="Batterham P."/>
            <person name="Gasser R.B."/>
        </authorList>
    </citation>
    <scope>NUCLEOTIDE SEQUENCE [LARGE SCALE GENOMIC DNA]</scope>
    <source>
        <strain evidence="7 8">LS</strain>
        <tissue evidence="7">Full body</tissue>
    </source>
</reference>
<dbReference type="InterPro" id="IPR012677">
    <property type="entry name" value="Nucleotide-bd_a/b_plait_sf"/>
</dbReference>
<feature type="domain" description="RRM" evidence="6">
    <location>
        <begin position="22"/>
        <end position="99"/>
    </location>
</feature>
<evidence type="ECO:0000313" key="7">
    <source>
        <dbReference type="EMBL" id="KNC26432.1"/>
    </source>
</evidence>
<evidence type="ECO:0000259" key="6">
    <source>
        <dbReference type="PROSITE" id="PS50102"/>
    </source>
</evidence>
<evidence type="ECO:0000256" key="2">
    <source>
        <dbReference type="ARBA" id="ARBA00022884"/>
    </source>
</evidence>
<comment type="caution">
    <text evidence="7">The sequence shown here is derived from an EMBL/GenBank/DDBJ whole genome shotgun (WGS) entry which is preliminary data.</text>
</comment>
<dbReference type="GO" id="GO:0005654">
    <property type="term" value="C:nucleoplasm"/>
    <property type="evidence" value="ECO:0007669"/>
    <property type="project" value="UniProtKB-SubCell"/>
</dbReference>
<dbReference type="Pfam" id="PF00076">
    <property type="entry name" value="RRM_1"/>
    <property type="match status" value="1"/>
</dbReference>
<accession>A0A0L0C2H8</accession>
<dbReference type="PANTHER" id="PTHR13798:SF11">
    <property type="entry name" value="RNA-BINDING PROTEIN 7-RELATED"/>
    <property type="match status" value="1"/>
</dbReference>
<dbReference type="AlphaFoldDB" id="A0A0L0C2H8"/>